<proteinExistence type="predicted"/>
<sequence>MIDVRNPQEFAAAAIRDTRNIPIADLSGRLADIPRRGGVAVTCSKGSRSARAAQHLLGHGFHNVVDVQRGIEAWNARYGTPVEGRPEQ</sequence>
<dbReference type="SUPFAM" id="SSF52821">
    <property type="entry name" value="Rhodanese/Cell cycle control phosphatase"/>
    <property type="match status" value="1"/>
</dbReference>
<dbReference type="Gene3D" id="3.40.250.10">
    <property type="entry name" value="Rhodanese-like domain"/>
    <property type="match status" value="1"/>
</dbReference>
<evidence type="ECO:0000313" key="2">
    <source>
        <dbReference type="EMBL" id="BDE07534.1"/>
    </source>
</evidence>
<name>A0AAN1XY69_UNVUL</name>
<dbReference type="InterPro" id="IPR036873">
    <property type="entry name" value="Rhodanese-like_dom_sf"/>
</dbReference>
<keyword evidence="3" id="KW-1185">Reference proteome</keyword>
<evidence type="ECO:0000313" key="3">
    <source>
        <dbReference type="Proteomes" id="UP001317532"/>
    </source>
</evidence>
<dbReference type="InterPro" id="IPR050229">
    <property type="entry name" value="GlpE_sulfurtransferase"/>
</dbReference>
<dbReference type="EMBL" id="AP025523">
    <property type="protein sequence ID" value="BDE07534.1"/>
    <property type="molecule type" value="Genomic_DNA"/>
</dbReference>
<dbReference type="Proteomes" id="UP001317532">
    <property type="component" value="Chromosome"/>
</dbReference>
<dbReference type="SMART" id="SM00450">
    <property type="entry name" value="RHOD"/>
    <property type="match status" value="1"/>
</dbReference>
<protein>
    <recommendedName>
        <fullName evidence="1">Rhodanese domain-containing protein</fullName>
    </recommendedName>
</protein>
<dbReference type="PANTHER" id="PTHR43031:SF1">
    <property type="entry name" value="PYRIDINE NUCLEOTIDE-DISULPHIDE OXIDOREDUCTASE"/>
    <property type="match status" value="1"/>
</dbReference>
<dbReference type="PANTHER" id="PTHR43031">
    <property type="entry name" value="FAD-DEPENDENT OXIDOREDUCTASE"/>
    <property type="match status" value="1"/>
</dbReference>
<dbReference type="PROSITE" id="PS50206">
    <property type="entry name" value="RHODANESE_3"/>
    <property type="match status" value="1"/>
</dbReference>
<feature type="domain" description="Rhodanese" evidence="1">
    <location>
        <begin position="2"/>
        <end position="83"/>
    </location>
</feature>
<dbReference type="KEGG" id="vab:WPS_28100"/>
<accession>A0AAN1XY69</accession>
<gene>
    <name evidence="2" type="ORF">WPS_28100</name>
</gene>
<reference evidence="2 3" key="1">
    <citation type="journal article" date="2022" name="ISME Commun">
        <title>Vulcanimicrobium alpinus gen. nov. sp. nov., the first cultivated representative of the candidate phylum 'Eremiobacterota', is a metabolically versatile aerobic anoxygenic phototroph.</title>
        <authorList>
            <person name="Yabe S."/>
            <person name="Muto K."/>
            <person name="Abe K."/>
            <person name="Yokota A."/>
            <person name="Staudigel H."/>
            <person name="Tebo B.M."/>
        </authorList>
    </citation>
    <scope>NUCLEOTIDE SEQUENCE [LARGE SCALE GENOMIC DNA]</scope>
    <source>
        <strain evidence="2 3">WC8-2</strain>
    </source>
</reference>
<dbReference type="InterPro" id="IPR001763">
    <property type="entry name" value="Rhodanese-like_dom"/>
</dbReference>
<dbReference type="CDD" id="cd00158">
    <property type="entry name" value="RHOD"/>
    <property type="match status" value="1"/>
</dbReference>
<organism evidence="2 3">
    <name type="scientific">Vulcanimicrobium alpinum</name>
    <dbReference type="NCBI Taxonomy" id="3016050"/>
    <lineage>
        <taxon>Bacteria</taxon>
        <taxon>Bacillati</taxon>
        <taxon>Vulcanimicrobiota</taxon>
        <taxon>Vulcanimicrobiia</taxon>
        <taxon>Vulcanimicrobiales</taxon>
        <taxon>Vulcanimicrobiaceae</taxon>
        <taxon>Vulcanimicrobium</taxon>
    </lineage>
</organism>
<evidence type="ECO:0000259" key="1">
    <source>
        <dbReference type="PROSITE" id="PS50206"/>
    </source>
</evidence>
<dbReference type="AlphaFoldDB" id="A0AAN1XY69"/>
<dbReference type="Pfam" id="PF00581">
    <property type="entry name" value="Rhodanese"/>
    <property type="match status" value="1"/>
</dbReference>